<dbReference type="RefSeq" id="WP_251517801.1">
    <property type="nucleotide sequence ID" value="NZ_JAMBON010000073.1"/>
</dbReference>
<organism evidence="2 3">
    <name type="scientific">Oceanobacillus luteolus</name>
    <dbReference type="NCBI Taxonomy" id="1274358"/>
    <lineage>
        <taxon>Bacteria</taxon>
        <taxon>Bacillati</taxon>
        <taxon>Bacillota</taxon>
        <taxon>Bacilli</taxon>
        <taxon>Bacillales</taxon>
        <taxon>Bacillaceae</taxon>
        <taxon>Oceanobacillus</taxon>
    </lineage>
</organism>
<dbReference type="Proteomes" id="UP001597221">
    <property type="component" value="Unassembled WGS sequence"/>
</dbReference>
<dbReference type="InterPro" id="IPR022496">
    <property type="entry name" value="T6A_TsaB"/>
</dbReference>
<keyword evidence="3" id="KW-1185">Reference proteome</keyword>
<dbReference type="EMBL" id="JBHUDE010000099">
    <property type="protein sequence ID" value="MFD1608474.1"/>
    <property type="molecule type" value="Genomic_DNA"/>
</dbReference>
<dbReference type="InterPro" id="IPR043129">
    <property type="entry name" value="ATPase_NBD"/>
</dbReference>
<gene>
    <name evidence="2" type="primary">tsaB</name>
    <name evidence="2" type="ORF">ACFSBH_12560</name>
</gene>
<dbReference type="InterPro" id="IPR000905">
    <property type="entry name" value="Gcp-like_dom"/>
</dbReference>
<dbReference type="EC" id="2.3.1.234" evidence="2"/>
<evidence type="ECO:0000313" key="2">
    <source>
        <dbReference type="EMBL" id="MFD1608474.1"/>
    </source>
</evidence>
<dbReference type="PANTHER" id="PTHR11735:SF11">
    <property type="entry name" value="TRNA THREONYLCARBAMOYLADENOSINE BIOSYNTHESIS PROTEIN TSAB"/>
    <property type="match status" value="1"/>
</dbReference>
<dbReference type="SUPFAM" id="SSF53067">
    <property type="entry name" value="Actin-like ATPase domain"/>
    <property type="match status" value="2"/>
</dbReference>
<dbReference type="Gene3D" id="3.30.420.40">
    <property type="match status" value="2"/>
</dbReference>
<name>A0ABW4HS51_9BACI</name>
<comment type="caution">
    <text evidence="2">The sequence shown here is derived from an EMBL/GenBank/DDBJ whole genome shotgun (WGS) entry which is preliminary data.</text>
</comment>
<evidence type="ECO:0000259" key="1">
    <source>
        <dbReference type="Pfam" id="PF00814"/>
    </source>
</evidence>
<dbReference type="NCBIfam" id="TIGR03725">
    <property type="entry name" value="T6A_YeaZ"/>
    <property type="match status" value="1"/>
</dbReference>
<protein>
    <submittedName>
        <fullName evidence="2">tRNA (Adenosine(37)-N6)-threonylcarbamoyltransferase complex dimerization subunit type 1 TsaB</fullName>
        <ecNumber evidence="2">2.3.1.234</ecNumber>
    </submittedName>
</protein>
<dbReference type="CDD" id="cd24032">
    <property type="entry name" value="ASKHA_NBD_TsaB"/>
    <property type="match status" value="1"/>
</dbReference>
<feature type="domain" description="Gcp-like" evidence="1">
    <location>
        <begin position="31"/>
        <end position="149"/>
    </location>
</feature>
<keyword evidence="2" id="KW-0808">Transferase</keyword>
<dbReference type="GO" id="GO:0061711">
    <property type="term" value="F:tRNA N(6)-L-threonylcarbamoyladenine synthase activity"/>
    <property type="evidence" value="ECO:0007669"/>
    <property type="project" value="UniProtKB-EC"/>
</dbReference>
<evidence type="ECO:0000313" key="3">
    <source>
        <dbReference type="Proteomes" id="UP001597221"/>
    </source>
</evidence>
<dbReference type="Pfam" id="PF00814">
    <property type="entry name" value="TsaD"/>
    <property type="match status" value="1"/>
</dbReference>
<proteinExistence type="predicted"/>
<dbReference type="PANTHER" id="PTHR11735">
    <property type="entry name" value="TRNA N6-ADENOSINE THREONYLCARBAMOYLTRANSFERASE"/>
    <property type="match status" value="1"/>
</dbReference>
<keyword evidence="2" id="KW-0012">Acyltransferase</keyword>
<accession>A0ABW4HS51</accession>
<sequence>MNVLIIDTSNHVLGVAIMKNEQLIGQIVTNLSKNHSARLMPAIDKLMAEVDMQVEDLDQISVAKGPGSYTGVRIGLTTAKTLAWALQVPVVGVSSLEALAYQGQFFDGLICPFFDARRGLVYSGIYQWSGDELIAVEKDENLLFDEMLNRLQSTGKRVLFLSPDIAKFKEQIDVALGELAVIPAGPYHISNPSHLGLASLNHKPEDIHGVTPNYLRLAEAESNWLKQQKEKENNG</sequence>
<reference evidence="3" key="1">
    <citation type="journal article" date="2019" name="Int. J. Syst. Evol. Microbiol.">
        <title>The Global Catalogue of Microorganisms (GCM) 10K type strain sequencing project: providing services to taxonomists for standard genome sequencing and annotation.</title>
        <authorList>
            <consortium name="The Broad Institute Genomics Platform"/>
            <consortium name="The Broad Institute Genome Sequencing Center for Infectious Disease"/>
            <person name="Wu L."/>
            <person name="Ma J."/>
        </authorList>
    </citation>
    <scope>NUCLEOTIDE SEQUENCE [LARGE SCALE GENOMIC DNA]</scope>
    <source>
        <strain evidence="3">CGMCC 1.12376</strain>
    </source>
</reference>